<dbReference type="InterPro" id="IPR001930">
    <property type="entry name" value="Peptidase_M1"/>
</dbReference>
<keyword evidence="14" id="KW-0732">Signal</keyword>
<dbReference type="PRINTS" id="PR00756">
    <property type="entry name" value="ALADIPTASE"/>
</dbReference>
<dbReference type="SUPFAM" id="SSF63737">
    <property type="entry name" value="Leukotriene A4 hydrolase N-terminal domain"/>
    <property type="match status" value="1"/>
</dbReference>
<evidence type="ECO:0000256" key="6">
    <source>
        <dbReference type="ARBA" id="ARBA00022670"/>
    </source>
</evidence>
<dbReference type="Pfam" id="PF17900">
    <property type="entry name" value="Peptidase_M1_N"/>
    <property type="match status" value="1"/>
</dbReference>
<dbReference type="SUPFAM" id="SSF55486">
    <property type="entry name" value="Metalloproteases ('zincins'), catalytic domain"/>
    <property type="match status" value="1"/>
</dbReference>
<comment type="similarity">
    <text evidence="3">Belongs to the peptidase M1 family.</text>
</comment>
<dbReference type="Gene3D" id="2.60.40.1730">
    <property type="entry name" value="tricorn interacting facor f3 domain"/>
    <property type="match status" value="1"/>
</dbReference>
<reference evidence="17" key="1">
    <citation type="submission" date="2021-01" db="EMBL/GenBank/DDBJ databases">
        <title>Novel species in genus Nocardioides.</title>
        <authorList>
            <person name="Zhang G."/>
        </authorList>
    </citation>
    <scope>NUCLEOTIDE SEQUENCE</scope>
    <source>
        <strain evidence="17">Zg-536</strain>
    </source>
</reference>
<evidence type="ECO:0000259" key="16">
    <source>
        <dbReference type="Pfam" id="PF17900"/>
    </source>
</evidence>
<evidence type="ECO:0000256" key="14">
    <source>
        <dbReference type="SAM" id="SignalP"/>
    </source>
</evidence>
<dbReference type="CDD" id="cd09603">
    <property type="entry name" value="M1_APN_like"/>
    <property type="match status" value="1"/>
</dbReference>
<sequence>MRTRLFLGSLLLLLVPGLVTGTSVAVPDSSRTTGVQASGLGPDPYWPKDGNAGTDALHYSINVSYDFAKKRLSGRTAARMRATRDLRGFSMDLLLKATKVTVDGVPARFRKSSTHELRITPATPIAAGEVFRVVVNYAGRPSRLSYAGQRSWLADRHEVVTMNQPHMAPWWFPSNDHPSDKATYDIKVTAPRAKRVVSNGTMISRKVKGAKATTHWRMRDPMATYLAFFAAGDFTIEKGRSAAGIRYYNAVSKRLPAATRKMALRKLRRTASITDWLQARLGRYPFTSTGGLVTSLDVGFALENQTRPTYGAWIDRDLMVHELAHQWFGDSVSVSRWRDIWLNEGLATYMELDHAEAHGGPSVNSWLHRGYVETCGDVDAPFWRLDLTDPGADNIFDAAVYHRGAMVIAALRNRIGESDLTRVLRTWVSAHHDSNASVPQFEALAEEISGKSLKGFFDAWLRAGKVPAATPANGITRSCPA</sequence>
<keyword evidence="7" id="KW-0479">Metal-binding</keyword>
<comment type="catalytic activity">
    <reaction evidence="1">
        <text>Release of an N-terminal amino acid, Xaa-|-Yaa- from a peptide, amide or arylamide. Xaa is preferably Ala, but may be most amino acids including Pro (slow action). When a terminal hydrophobic residue is followed by a prolyl residue, the two may be released as an intact Xaa-Pro dipeptide.</text>
        <dbReference type="EC" id="3.4.11.2"/>
    </reaction>
</comment>
<keyword evidence="9" id="KW-0862">Zinc</keyword>
<evidence type="ECO:0000256" key="2">
    <source>
        <dbReference type="ARBA" id="ARBA00001947"/>
    </source>
</evidence>
<keyword evidence="18" id="KW-1185">Reference proteome</keyword>
<evidence type="ECO:0000256" key="4">
    <source>
        <dbReference type="ARBA" id="ARBA00012564"/>
    </source>
</evidence>
<dbReference type="Pfam" id="PF01433">
    <property type="entry name" value="Peptidase_M1"/>
    <property type="match status" value="1"/>
</dbReference>
<evidence type="ECO:0000259" key="15">
    <source>
        <dbReference type="Pfam" id="PF01433"/>
    </source>
</evidence>
<evidence type="ECO:0000256" key="1">
    <source>
        <dbReference type="ARBA" id="ARBA00000098"/>
    </source>
</evidence>
<protein>
    <recommendedName>
        <fullName evidence="5">Aminopeptidase N</fullName>
        <ecNumber evidence="4">3.4.11.2</ecNumber>
    </recommendedName>
    <alternativeName>
        <fullName evidence="11">Alanine aminopeptidase</fullName>
    </alternativeName>
    <alternativeName>
        <fullName evidence="12">Lysyl aminopeptidase</fullName>
    </alternativeName>
</protein>
<evidence type="ECO:0000256" key="7">
    <source>
        <dbReference type="ARBA" id="ARBA00022723"/>
    </source>
</evidence>
<evidence type="ECO:0000256" key="8">
    <source>
        <dbReference type="ARBA" id="ARBA00022801"/>
    </source>
</evidence>
<dbReference type="GO" id="GO:0008270">
    <property type="term" value="F:zinc ion binding"/>
    <property type="evidence" value="ECO:0007669"/>
    <property type="project" value="InterPro"/>
</dbReference>
<evidence type="ECO:0000313" key="17">
    <source>
        <dbReference type="EMBL" id="MBM9460389.1"/>
    </source>
</evidence>
<dbReference type="InterPro" id="IPR050344">
    <property type="entry name" value="Peptidase_M1_aminopeptidases"/>
</dbReference>
<dbReference type="EMBL" id="JAERTX010000008">
    <property type="protein sequence ID" value="MBM9460389.1"/>
    <property type="molecule type" value="Genomic_DNA"/>
</dbReference>
<dbReference type="InterPro" id="IPR042097">
    <property type="entry name" value="Aminopeptidase_N-like_N_sf"/>
</dbReference>
<dbReference type="EC" id="3.4.11.2" evidence="4"/>
<evidence type="ECO:0000256" key="10">
    <source>
        <dbReference type="ARBA" id="ARBA00023049"/>
    </source>
</evidence>
<dbReference type="GO" id="GO:0016285">
    <property type="term" value="F:alanyl aminopeptidase activity"/>
    <property type="evidence" value="ECO:0007669"/>
    <property type="project" value="UniProtKB-EC"/>
</dbReference>
<keyword evidence="8" id="KW-0378">Hydrolase</keyword>
<comment type="caution">
    <text evidence="17">The sequence shown here is derived from an EMBL/GenBank/DDBJ whole genome shotgun (WGS) entry which is preliminary data.</text>
</comment>
<proteinExistence type="inferred from homology"/>
<feature type="signal peptide" evidence="14">
    <location>
        <begin position="1"/>
        <end position="25"/>
    </location>
</feature>
<gene>
    <name evidence="17" type="ORF">JK386_10785</name>
</gene>
<keyword evidence="6" id="KW-0645">Protease</keyword>
<dbReference type="InterPro" id="IPR045357">
    <property type="entry name" value="Aminopeptidase_N-like_N"/>
</dbReference>
<dbReference type="GO" id="GO:0006508">
    <property type="term" value="P:proteolysis"/>
    <property type="evidence" value="ECO:0007669"/>
    <property type="project" value="UniProtKB-KW"/>
</dbReference>
<evidence type="ECO:0000256" key="3">
    <source>
        <dbReference type="ARBA" id="ARBA00010136"/>
    </source>
</evidence>
<feature type="region of interest" description="Disordered" evidence="13">
    <location>
        <begin position="26"/>
        <end position="45"/>
    </location>
</feature>
<dbReference type="Gene3D" id="1.10.390.10">
    <property type="entry name" value="Neutral Protease Domain 2"/>
    <property type="match status" value="1"/>
</dbReference>
<comment type="cofactor">
    <cofactor evidence="2">
        <name>Zn(2+)</name>
        <dbReference type="ChEBI" id="CHEBI:29105"/>
    </cofactor>
</comment>
<dbReference type="Proteomes" id="UP000663791">
    <property type="component" value="Unassembled WGS sequence"/>
</dbReference>
<feature type="chain" id="PRO_5036991958" description="Aminopeptidase N" evidence="14">
    <location>
        <begin position="26"/>
        <end position="481"/>
    </location>
</feature>
<evidence type="ECO:0000256" key="13">
    <source>
        <dbReference type="SAM" id="MobiDB-lite"/>
    </source>
</evidence>
<dbReference type="RefSeq" id="WP_205291696.1">
    <property type="nucleotide sequence ID" value="NZ_CP074406.1"/>
</dbReference>
<evidence type="ECO:0000313" key="18">
    <source>
        <dbReference type="Proteomes" id="UP000663791"/>
    </source>
</evidence>
<evidence type="ECO:0000256" key="11">
    <source>
        <dbReference type="ARBA" id="ARBA00029811"/>
    </source>
</evidence>
<keyword evidence="10" id="KW-0482">Metalloprotease</keyword>
<name>A0A939BT82_9ACTN</name>
<dbReference type="PANTHER" id="PTHR11533:SF297">
    <property type="entry name" value="AMINOPEPTIDASE N"/>
    <property type="match status" value="1"/>
</dbReference>
<organism evidence="17 18">
    <name type="scientific">Nocardioides faecalis</name>
    <dbReference type="NCBI Taxonomy" id="2803858"/>
    <lineage>
        <taxon>Bacteria</taxon>
        <taxon>Bacillati</taxon>
        <taxon>Actinomycetota</taxon>
        <taxon>Actinomycetes</taxon>
        <taxon>Propionibacteriales</taxon>
        <taxon>Nocardioidaceae</taxon>
        <taxon>Nocardioides</taxon>
    </lineage>
</organism>
<evidence type="ECO:0000256" key="9">
    <source>
        <dbReference type="ARBA" id="ARBA00022833"/>
    </source>
</evidence>
<evidence type="ECO:0000256" key="5">
    <source>
        <dbReference type="ARBA" id="ARBA00015611"/>
    </source>
</evidence>
<accession>A0A939BT82</accession>
<evidence type="ECO:0000256" key="12">
    <source>
        <dbReference type="ARBA" id="ARBA00031533"/>
    </source>
</evidence>
<dbReference type="InterPro" id="IPR014782">
    <property type="entry name" value="Peptidase_M1_dom"/>
</dbReference>
<dbReference type="PANTHER" id="PTHR11533">
    <property type="entry name" value="PROTEASE M1 ZINC METALLOPROTEASE"/>
    <property type="match status" value="1"/>
</dbReference>
<feature type="domain" description="Peptidase M1 membrane alanine aminopeptidase" evidence="15">
    <location>
        <begin position="316"/>
        <end position="460"/>
    </location>
</feature>
<dbReference type="GO" id="GO:0008237">
    <property type="term" value="F:metallopeptidase activity"/>
    <property type="evidence" value="ECO:0007669"/>
    <property type="project" value="UniProtKB-KW"/>
</dbReference>
<feature type="domain" description="Aminopeptidase N-like N-terminal" evidence="16">
    <location>
        <begin position="57"/>
        <end position="226"/>
    </location>
</feature>
<dbReference type="InterPro" id="IPR027268">
    <property type="entry name" value="Peptidase_M4/M1_CTD_sf"/>
</dbReference>
<dbReference type="AlphaFoldDB" id="A0A939BT82"/>